<dbReference type="InterPro" id="IPR036452">
    <property type="entry name" value="Ribo_hydro-like"/>
</dbReference>
<comment type="caution">
    <text evidence="5">The sequence shown here is derived from an EMBL/GenBank/DDBJ whole genome shotgun (WGS) entry which is preliminary data.</text>
</comment>
<keyword evidence="6" id="KW-1185">Reference proteome</keyword>
<dbReference type="GO" id="GO:0006152">
    <property type="term" value="P:purine nucleoside catabolic process"/>
    <property type="evidence" value="ECO:0007669"/>
    <property type="project" value="TreeGrafter"/>
</dbReference>
<gene>
    <name evidence="5" type="ORF">C7383_11110</name>
</gene>
<evidence type="ECO:0000313" key="5">
    <source>
        <dbReference type="EMBL" id="PWJ73681.1"/>
    </source>
</evidence>
<protein>
    <submittedName>
        <fullName evidence="5">Inosine-uridine nucleoside N-ribohydrolase</fullName>
    </submittedName>
</protein>
<sequence>MKKKVLSLVLTAGMVGSLFAPTTALAALEDYEIVTSAESNKVILDCDMGYLGDDAYCMFILAQADAAGWIDFLGVTSVGGNEICATGTNAILNQLDAIERTDIPVYIGTDIPVMGFRDLPSDQPVTGGFQWTGGYRELEQYVEPQNYHELGDLLDESWGYSKSEAQTDMNAAEFMIKSVKENPGEVTIFAIGSCTNVALACMMDPTFAENTAGIIYMGGAIDVPGNANACGEFNWFYDPESVQICLNNDFPYQIVVPHDIASKVPLEKDVFDMMKDKNNTKITQLFMDRVYPDYEENPTQSHYCWDAITAGIFLCPDLITETETRDLAIDCNSTAYSYANAVTWESGNGPYKSKNVQIVFNIDRDAFWTFVTDLYGTQF</sequence>
<organism evidence="5 6">
    <name type="scientific">Murimonas intestini</name>
    <dbReference type="NCBI Taxonomy" id="1337051"/>
    <lineage>
        <taxon>Bacteria</taxon>
        <taxon>Bacillati</taxon>
        <taxon>Bacillota</taxon>
        <taxon>Clostridia</taxon>
        <taxon>Lachnospirales</taxon>
        <taxon>Lachnospiraceae</taxon>
        <taxon>Murimonas</taxon>
    </lineage>
</organism>
<dbReference type="EMBL" id="QGGY01000011">
    <property type="protein sequence ID" value="PWJ73681.1"/>
    <property type="molecule type" value="Genomic_DNA"/>
</dbReference>
<feature type="domain" description="Inosine/uridine-preferring nucleoside hydrolase" evidence="4">
    <location>
        <begin position="42"/>
        <end position="368"/>
    </location>
</feature>
<dbReference type="Proteomes" id="UP000245412">
    <property type="component" value="Unassembled WGS sequence"/>
</dbReference>
<dbReference type="InterPro" id="IPR023186">
    <property type="entry name" value="IUNH"/>
</dbReference>
<feature type="signal peptide" evidence="3">
    <location>
        <begin position="1"/>
        <end position="26"/>
    </location>
</feature>
<dbReference type="GO" id="GO:0005829">
    <property type="term" value="C:cytosol"/>
    <property type="evidence" value="ECO:0007669"/>
    <property type="project" value="TreeGrafter"/>
</dbReference>
<name>A0AB73T0T8_9FIRM</name>
<reference evidence="5 6" key="1">
    <citation type="submission" date="2018-05" db="EMBL/GenBank/DDBJ databases">
        <authorList>
            <person name="Goeker M."/>
            <person name="Huntemann M."/>
            <person name="Clum A."/>
            <person name="Pillay M."/>
            <person name="Palaniappan K."/>
            <person name="Varghese N."/>
            <person name="Mikhailova N."/>
            <person name="Stamatis D."/>
            <person name="Reddy T."/>
            <person name="Daum C."/>
            <person name="Shapiro N."/>
            <person name="Ivanova N."/>
            <person name="Kyrpides N."/>
            <person name="Woyke T."/>
        </authorList>
    </citation>
    <scope>NUCLEOTIDE SEQUENCE [LARGE SCALE GENOMIC DNA]</scope>
    <source>
        <strain evidence="5 6">DSM 26524</strain>
    </source>
</reference>
<keyword evidence="2" id="KW-0326">Glycosidase</keyword>
<evidence type="ECO:0000259" key="4">
    <source>
        <dbReference type="Pfam" id="PF01156"/>
    </source>
</evidence>
<dbReference type="Pfam" id="PF01156">
    <property type="entry name" value="IU_nuc_hydro"/>
    <property type="match status" value="1"/>
</dbReference>
<dbReference type="RefSeq" id="WP_187374420.1">
    <property type="nucleotide sequence ID" value="NZ_CABJAT010000012.1"/>
</dbReference>
<proteinExistence type="predicted"/>
<evidence type="ECO:0000313" key="6">
    <source>
        <dbReference type="Proteomes" id="UP000245412"/>
    </source>
</evidence>
<accession>A0AB73T0T8</accession>
<feature type="chain" id="PRO_5044501673" evidence="3">
    <location>
        <begin position="27"/>
        <end position="379"/>
    </location>
</feature>
<dbReference type="Gene3D" id="3.90.245.10">
    <property type="entry name" value="Ribonucleoside hydrolase-like"/>
    <property type="match status" value="1"/>
</dbReference>
<dbReference type="AlphaFoldDB" id="A0AB73T0T8"/>
<keyword evidence="1" id="KW-0378">Hydrolase</keyword>
<keyword evidence="3" id="KW-0732">Signal</keyword>
<dbReference type="GO" id="GO:0008477">
    <property type="term" value="F:purine nucleosidase activity"/>
    <property type="evidence" value="ECO:0007669"/>
    <property type="project" value="TreeGrafter"/>
</dbReference>
<evidence type="ECO:0000256" key="1">
    <source>
        <dbReference type="ARBA" id="ARBA00022801"/>
    </source>
</evidence>
<evidence type="ECO:0000256" key="2">
    <source>
        <dbReference type="ARBA" id="ARBA00023295"/>
    </source>
</evidence>
<dbReference type="PANTHER" id="PTHR12304">
    <property type="entry name" value="INOSINE-URIDINE PREFERRING NUCLEOSIDE HYDROLASE"/>
    <property type="match status" value="1"/>
</dbReference>
<evidence type="ECO:0000256" key="3">
    <source>
        <dbReference type="SAM" id="SignalP"/>
    </source>
</evidence>
<dbReference type="InterPro" id="IPR001910">
    <property type="entry name" value="Inosine/uridine_hydrolase_dom"/>
</dbReference>
<dbReference type="PANTHER" id="PTHR12304:SF46">
    <property type="entry name" value="INOSINE-ADENOSINE-GUANOSINE-NUCLEOSIDE HYDROLASE"/>
    <property type="match status" value="1"/>
</dbReference>
<dbReference type="SUPFAM" id="SSF53590">
    <property type="entry name" value="Nucleoside hydrolase"/>
    <property type="match status" value="1"/>
</dbReference>